<keyword evidence="1" id="KW-0472">Membrane</keyword>
<evidence type="ECO:0000256" key="1">
    <source>
        <dbReference type="SAM" id="Phobius"/>
    </source>
</evidence>
<dbReference type="HOGENOM" id="CLU_2258610_0_0_11"/>
<keyword evidence="1" id="KW-0812">Transmembrane</keyword>
<protein>
    <submittedName>
        <fullName evidence="2">Uncharacterized protein</fullName>
    </submittedName>
</protein>
<organism evidence="2 3">
    <name type="scientific">Candidatus Neomicrothrix parvicella RN1</name>
    <dbReference type="NCBI Taxonomy" id="1229780"/>
    <lineage>
        <taxon>Bacteria</taxon>
        <taxon>Bacillati</taxon>
        <taxon>Actinomycetota</taxon>
        <taxon>Acidimicrobiia</taxon>
        <taxon>Acidimicrobiales</taxon>
        <taxon>Microthrixaceae</taxon>
        <taxon>Candidatus Neomicrothrix</taxon>
    </lineage>
</organism>
<evidence type="ECO:0000313" key="2">
    <source>
        <dbReference type="EMBL" id="CCM62553.1"/>
    </source>
</evidence>
<sequence>MLIVGLATVAVTALVAGYLLFGVRPKPVTDSPASAGTWRFIPMPPLREVFGLWLGRRRNDGWGARLRSALLLVIMIACLAAAMAVIAGTIGFAVGLFADRTIG</sequence>
<dbReference type="STRING" id="1229780.BN381_130111"/>
<dbReference type="Proteomes" id="UP000018291">
    <property type="component" value="Unassembled WGS sequence"/>
</dbReference>
<dbReference type="EMBL" id="CANL01000005">
    <property type="protein sequence ID" value="CCM62553.1"/>
    <property type="molecule type" value="Genomic_DNA"/>
</dbReference>
<evidence type="ECO:0000313" key="3">
    <source>
        <dbReference type="Proteomes" id="UP000018291"/>
    </source>
</evidence>
<accession>R4YWV2</accession>
<feature type="transmembrane region" description="Helical" evidence="1">
    <location>
        <begin position="69"/>
        <end position="98"/>
    </location>
</feature>
<gene>
    <name evidence="2" type="ORF">BN381_130111</name>
</gene>
<reference evidence="2 3" key="1">
    <citation type="journal article" date="2013" name="ISME J.">
        <title>Metabolic model for the filamentous 'Candidatus Microthrix parvicella' based on genomic and metagenomic analyses.</title>
        <authorList>
            <person name="Jon McIlroy S."/>
            <person name="Kristiansen R."/>
            <person name="Albertsen M."/>
            <person name="Michael Karst S."/>
            <person name="Rossetti S."/>
            <person name="Lund Nielsen J."/>
            <person name="Tandoi V."/>
            <person name="James Seviour R."/>
            <person name="Nielsen P.H."/>
        </authorList>
    </citation>
    <scope>NUCLEOTIDE SEQUENCE [LARGE SCALE GENOMIC DNA]</scope>
    <source>
        <strain evidence="2 3">RN1</strain>
    </source>
</reference>
<keyword evidence="1" id="KW-1133">Transmembrane helix</keyword>
<proteinExistence type="predicted"/>
<keyword evidence="3" id="KW-1185">Reference proteome</keyword>
<dbReference type="AlphaFoldDB" id="R4YWV2"/>
<name>R4YWV2_9ACTN</name>
<comment type="caution">
    <text evidence="2">The sequence shown here is derived from an EMBL/GenBank/DDBJ whole genome shotgun (WGS) entry which is preliminary data.</text>
</comment>